<comment type="caution">
    <text evidence="2">The sequence shown here is derived from an EMBL/GenBank/DDBJ whole genome shotgun (WGS) entry which is preliminary data.</text>
</comment>
<evidence type="ECO:0000313" key="3">
    <source>
        <dbReference type="Proteomes" id="UP000556084"/>
    </source>
</evidence>
<sequence length="185" mass="19647">MASRRGTALALSSLVLVGTSWLTAPPGQADEGKHREGIVCEGASESTYDPPLTLLPHETRVHTKAGYVCTFASGRKSEPAMGFLEGVSPAASCDGLSNPRITEFVKYADGERSLIAYDSGSTLRVAGILDVMLSGRVVKGRGEGQSVRRDVLLALPRQQLPTDCLLSGIQGHSGQARLEIKEAKR</sequence>
<keyword evidence="1" id="KW-0732">Signal</keyword>
<feature type="chain" id="PRO_5031133084" description="Secreted protein" evidence="1">
    <location>
        <begin position="30"/>
        <end position="185"/>
    </location>
</feature>
<dbReference type="EMBL" id="JACHJH010000003">
    <property type="protein sequence ID" value="MBB4893444.1"/>
    <property type="molecule type" value="Genomic_DNA"/>
</dbReference>
<dbReference type="Proteomes" id="UP000556084">
    <property type="component" value="Unassembled WGS sequence"/>
</dbReference>
<proteinExistence type="predicted"/>
<evidence type="ECO:0000313" key="2">
    <source>
        <dbReference type="EMBL" id="MBB4893444.1"/>
    </source>
</evidence>
<accession>A0A7W7LNN2</accession>
<feature type="signal peptide" evidence="1">
    <location>
        <begin position="1"/>
        <end position="29"/>
    </location>
</feature>
<organism evidence="2 3">
    <name type="scientific">Streptomyces olivoverticillatus</name>
    <dbReference type="NCBI Taxonomy" id="66427"/>
    <lineage>
        <taxon>Bacteria</taxon>
        <taxon>Bacillati</taxon>
        <taxon>Actinomycetota</taxon>
        <taxon>Actinomycetes</taxon>
        <taxon>Kitasatosporales</taxon>
        <taxon>Streptomycetaceae</taxon>
        <taxon>Streptomyces</taxon>
    </lineage>
</organism>
<gene>
    <name evidence="2" type="ORF">FHS39_002475</name>
</gene>
<evidence type="ECO:0008006" key="4">
    <source>
        <dbReference type="Google" id="ProtNLM"/>
    </source>
</evidence>
<reference evidence="2 3" key="1">
    <citation type="submission" date="2020-08" db="EMBL/GenBank/DDBJ databases">
        <title>Genomic Encyclopedia of Type Strains, Phase III (KMG-III): the genomes of soil and plant-associated and newly described type strains.</title>
        <authorList>
            <person name="Whitman W."/>
        </authorList>
    </citation>
    <scope>NUCLEOTIDE SEQUENCE [LARGE SCALE GENOMIC DNA]</scope>
    <source>
        <strain evidence="2 3">CECT 3266</strain>
    </source>
</reference>
<protein>
    <recommendedName>
        <fullName evidence="4">Secreted protein</fullName>
    </recommendedName>
</protein>
<dbReference type="AlphaFoldDB" id="A0A7W7LNN2"/>
<evidence type="ECO:0000256" key="1">
    <source>
        <dbReference type="SAM" id="SignalP"/>
    </source>
</evidence>
<dbReference type="RefSeq" id="WP_184349293.1">
    <property type="nucleotide sequence ID" value="NZ_JACHJH010000003.1"/>
</dbReference>
<name>A0A7W7LNN2_9ACTN</name>
<keyword evidence="3" id="KW-1185">Reference proteome</keyword>